<comment type="caution">
    <text evidence="3">The sequence shown here is derived from an EMBL/GenBank/DDBJ whole genome shotgun (WGS) entry which is preliminary data.</text>
</comment>
<protein>
    <submittedName>
        <fullName evidence="3">Uncharacterized protein</fullName>
    </submittedName>
</protein>
<feature type="region of interest" description="Disordered" evidence="1">
    <location>
        <begin position="130"/>
        <end position="187"/>
    </location>
</feature>
<sequence>MRATFLLCVFTFTFSLALKITVPSSAVPGLTTITYQSEAGDPAGNLSIWLGHTSLAGGFFNMDNNLSPTTTPTIIPITIPDAAGDGEQWKISMGLTDKALAGLFAFSSDFIISATNASTNASLSASAATSSLNPKPSFAPPSASLTKSVSGSPSEPTSLPATEALSSPVHSKNHIHHAPSTPSAIPTPNATDDVLVAALLLVEVTVCVLAATPAPVAPPVSVASGSPVGFWFVRVSVLLLHPGIVRLMPPNPPKPLSASHAALGTPVKETEEDGPLSDVAMPEGATDVVTDAASVVVEAASGNVAVWSDAMLQRERLARIIHVRWERFAHLSQILPAVDWRRRRVEHTALRYTGQEYRGREGD</sequence>
<feature type="chain" id="PRO_5042078921" evidence="2">
    <location>
        <begin position="18"/>
        <end position="363"/>
    </location>
</feature>
<evidence type="ECO:0000313" key="3">
    <source>
        <dbReference type="EMBL" id="KAJ7076973.1"/>
    </source>
</evidence>
<dbReference type="Proteomes" id="UP001222325">
    <property type="component" value="Unassembled WGS sequence"/>
</dbReference>
<evidence type="ECO:0000256" key="1">
    <source>
        <dbReference type="SAM" id="MobiDB-lite"/>
    </source>
</evidence>
<keyword evidence="4" id="KW-1185">Reference proteome</keyword>
<accession>A0AAD6TRK0</accession>
<feature type="signal peptide" evidence="2">
    <location>
        <begin position="1"/>
        <end position="17"/>
    </location>
</feature>
<name>A0AAD6TRK0_9AGAR</name>
<evidence type="ECO:0000256" key="2">
    <source>
        <dbReference type="SAM" id="SignalP"/>
    </source>
</evidence>
<reference evidence="3" key="1">
    <citation type="submission" date="2023-03" db="EMBL/GenBank/DDBJ databases">
        <title>Massive genome expansion in bonnet fungi (Mycena s.s.) driven by repeated elements and novel gene families across ecological guilds.</title>
        <authorList>
            <consortium name="Lawrence Berkeley National Laboratory"/>
            <person name="Harder C.B."/>
            <person name="Miyauchi S."/>
            <person name="Viragh M."/>
            <person name="Kuo A."/>
            <person name="Thoen E."/>
            <person name="Andreopoulos B."/>
            <person name="Lu D."/>
            <person name="Skrede I."/>
            <person name="Drula E."/>
            <person name="Henrissat B."/>
            <person name="Morin E."/>
            <person name="Kohler A."/>
            <person name="Barry K."/>
            <person name="LaButti K."/>
            <person name="Morin E."/>
            <person name="Salamov A."/>
            <person name="Lipzen A."/>
            <person name="Mereny Z."/>
            <person name="Hegedus B."/>
            <person name="Baldrian P."/>
            <person name="Stursova M."/>
            <person name="Weitz H."/>
            <person name="Taylor A."/>
            <person name="Grigoriev I.V."/>
            <person name="Nagy L.G."/>
            <person name="Martin F."/>
            <person name="Kauserud H."/>
        </authorList>
    </citation>
    <scope>NUCLEOTIDE SEQUENCE</scope>
    <source>
        <strain evidence="3">CBHHK173m</strain>
    </source>
</reference>
<keyword evidence="2" id="KW-0732">Signal</keyword>
<organism evidence="3 4">
    <name type="scientific">Mycena belliarum</name>
    <dbReference type="NCBI Taxonomy" id="1033014"/>
    <lineage>
        <taxon>Eukaryota</taxon>
        <taxon>Fungi</taxon>
        <taxon>Dikarya</taxon>
        <taxon>Basidiomycota</taxon>
        <taxon>Agaricomycotina</taxon>
        <taxon>Agaricomycetes</taxon>
        <taxon>Agaricomycetidae</taxon>
        <taxon>Agaricales</taxon>
        <taxon>Marasmiineae</taxon>
        <taxon>Mycenaceae</taxon>
        <taxon>Mycena</taxon>
    </lineage>
</organism>
<gene>
    <name evidence="3" type="ORF">B0H15DRAFT_570825</name>
</gene>
<dbReference type="AlphaFoldDB" id="A0AAD6TRK0"/>
<dbReference type="EMBL" id="JARJCN010000076">
    <property type="protein sequence ID" value="KAJ7076973.1"/>
    <property type="molecule type" value="Genomic_DNA"/>
</dbReference>
<evidence type="ECO:0000313" key="4">
    <source>
        <dbReference type="Proteomes" id="UP001222325"/>
    </source>
</evidence>
<proteinExistence type="predicted"/>
<feature type="compositionally biased region" description="Polar residues" evidence="1">
    <location>
        <begin position="143"/>
        <end position="170"/>
    </location>
</feature>